<evidence type="ECO:0000313" key="1">
    <source>
        <dbReference type="EMBL" id="PWV11522.1"/>
    </source>
</evidence>
<gene>
    <name evidence="1" type="ORF">C3747_58g1</name>
</gene>
<dbReference type="VEuPathDB" id="TriTrypDB:TcBrA4_0004710"/>
<dbReference type="VEuPathDB" id="TriTrypDB:TCDM_06112"/>
<dbReference type="EMBL" id="PRFC01000058">
    <property type="protein sequence ID" value="PWV11522.1"/>
    <property type="molecule type" value="Genomic_DNA"/>
</dbReference>
<comment type="caution">
    <text evidence="1">The sequence shown here is derived from an EMBL/GenBank/DDBJ whole genome shotgun (WGS) entry which is preliminary data.</text>
</comment>
<dbReference type="Proteomes" id="UP000246078">
    <property type="component" value="Unassembled WGS sequence"/>
</dbReference>
<sequence length="150" mass="17163">MFVRRAVAGLGPINSYESAQYYLEQIDRTVDATATKKKVAAAPSKSVFDVGADRQRRSRRPALIFHSKRNASLGGRLREYALSLYRRVLFEIVLALFDAFHMTMRLYTTLLEAFVPGMADARLNEDSLEELLKRRELRFGGPPPRERRAE</sequence>
<protein>
    <submittedName>
        <fullName evidence="1">Putative ABC transporter</fullName>
    </submittedName>
</protein>
<dbReference type="VEuPathDB" id="TriTrypDB:TcG_01220"/>
<evidence type="ECO:0000313" key="2">
    <source>
        <dbReference type="Proteomes" id="UP000246078"/>
    </source>
</evidence>
<reference evidence="1 2" key="1">
    <citation type="journal article" date="2018" name="Microb. Genom.">
        <title>Expanding an expanded genome: long-read sequencing of Trypanosoma cruzi.</title>
        <authorList>
            <person name="Berna L."/>
            <person name="Rodriguez M."/>
            <person name="Chiribao M.L."/>
            <person name="Parodi-Talice A."/>
            <person name="Pita S."/>
            <person name="Rijo G."/>
            <person name="Alvarez-Valin F."/>
            <person name="Robello C."/>
        </authorList>
    </citation>
    <scope>NUCLEOTIDE SEQUENCE [LARGE SCALE GENOMIC DNA]</scope>
    <source>
        <strain evidence="1 2">TCC</strain>
    </source>
</reference>
<proteinExistence type="predicted"/>
<dbReference type="VEuPathDB" id="TriTrypDB:TcCL_ESM02609"/>
<dbReference type="VEuPathDB" id="TriTrypDB:ECC02_008058"/>
<dbReference type="VEuPathDB" id="TriTrypDB:Tc_MARK_8609"/>
<name>A0A2V2WTH3_TRYCR</name>
<dbReference type="VEuPathDB" id="TriTrypDB:TcCLB.506567.60"/>
<dbReference type="VEuPathDB" id="TriTrypDB:TcCLB.507049.50"/>
<dbReference type="VEuPathDB" id="TriTrypDB:C3747_58g1"/>
<dbReference type="VEuPathDB" id="TriTrypDB:BCY84_16255"/>
<dbReference type="AlphaFoldDB" id="A0A2V2WTH3"/>
<dbReference type="VEuPathDB" id="TriTrypDB:C4B63_13g311"/>
<accession>A0A2V2WTH3</accession>
<dbReference type="VEuPathDB" id="TriTrypDB:TCSYLVIO_010067"/>
<dbReference type="VEuPathDB" id="TriTrypDB:TcYC6_0079090"/>
<organism evidence="1 2">
    <name type="scientific">Trypanosoma cruzi</name>
    <dbReference type="NCBI Taxonomy" id="5693"/>
    <lineage>
        <taxon>Eukaryota</taxon>
        <taxon>Discoba</taxon>
        <taxon>Euglenozoa</taxon>
        <taxon>Kinetoplastea</taxon>
        <taxon>Metakinetoplastina</taxon>
        <taxon>Trypanosomatida</taxon>
        <taxon>Trypanosomatidae</taxon>
        <taxon>Trypanosoma</taxon>
        <taxon>Schizotrypanum</taxon>
    </lineage>
</organism>